<dbReference type="InterPro" id="IPR001173">
    <property type="entry name" value="Glyco_trans_2-like"/>
</dbReference>
<comment type="subcellular location">
    <subcellularLocation>
        <location evidence="1">Membrane</location>
        <topology evidence="1">Multi-pass membrane protein</topology>
    </subcellularLocation>
</comment>
<comment type="caution">
    <text evidence="9">The sequence shown here is derived from an EMBL/GenBank/DDBJ whole genome shotgun (WGS) entry which is preliminary data.</text>
</comment>
<keyword evidence="10" id="KW-1185">Reference proteome</keyword>
<keyword evidence="6 7" id="KW-0472">Membrane</keyword>
<accession>A0A7W5ZJ23</accession>
<keyword evidence="2" id="KW-0328">Glycosyltransferase</keyword>
<reference evidence="9 10" key="1">
    <citation type="submission" date="2020-08" db="EMBL/GenBank/DDBJ databases">
        <title>Genomic Encyclopedia of Type Strains, Phase IV (KMG-IV): sequencing the most valuable type-strain genomes for metagenomic binning, comparative biology and taxonomic classification.</title>
        <authorList>
            <person name="Goeker M."/>
        </authorList>
    </citation>
    <scope>NUCLEOTIDE SEQUENCE [LARGE SCALE GENOMIC DNA]</scope>
    <source>
        <strain evidence="9 10">DSM 17976</strain>
    </source>
</reference>
<feature type="transmembrane region" description="Helical" evidence="7">
    <location>
        <begin position="245"/>
        <end position="270"/>
    </location>
</feature>
<feature type="domain" description="Glycosyltransferase 2-like" evidence="8">
    <location>
        <begin position="15"/>
        <end position="183"/>
    </location>
</feature>
<keyword evidence="4 7" id="KW-0812">Transmembrane</keyword>
<dbReference type="RefSeq" id="WP_229601299.1">
    <property type="nucleotide sequence ID" value="NZ_JACIBY010000003.1"/>
</dbReference>
<dbReference type="GO" id="GO:0016757">
    <property type="term" value="F:glycosyltransferase activity"/>
    <property type="evidence" value="ECO:0007669"/>
    <property type="project" value="UniProtKB-KW"/>
</dbReference>
<organism evidence="9 10">
    <name type="scientific">Runella defluvii</name>
    <dbReference type="NCBI Taxonomy" id="370973"/>
    <lineage>
        <taxon>Bacteria</taxon>
        <taxon>Pseudomonadati</taxon>
        <taxon>Bacteroidota</taxon>
        <taxon>Cytophagia</taxon>
        <taxon>Cytophagales</taxon>
        <taxon>Spirosomataceae</taxon>
        <taxon>Runella</taxon>
    </lineage>
</organism>
<dbReference type="Pfam" id="PF00535">
    <property type="entry name" value="Glycos_transf_2"/>
    <property type="match status" value="1"/>
</dbReference>
<evidence type="ECO:0000256" key="6">
    <source>
        <dbReference type="ARBA" id="ARBA00023136"/>
    </source>
</evidence>
<evidence type="ECO:0000256" key="2">
    <source>
        <dbReference type="ARBA" id="ARBA00022676"/>
    </source>
</evidence>
<dbReference type="SUPFAM" id="SSF53448">
    <property type="entry name" value="Nucleotide-diphospho-sugar transferases"/>
    <property type="match status" value="1"/>
</dbReference>
<evidence type="ECO:0000256" key="4">
    <source>
        <dbReference type="ARBA" id="ARBA00022692"/>
    </source>
</evidence>
<dbReference type="PANTHER" id="PTHR48090">
    <property type="entry name" value="UNDECAPRENYL-PHOSPHATE 4-DEOXY-4-FORMAMIDO-L-ARABINOSE TRANSFERASE-RELATED"/>
    <property type="match status" value="1"/>
</dbReference>
<proteinExistence type="predicted"/>
<dbReference type="CDD" id="cd04187">
    <property type="entry name" value="DPM1_like_bac"/>
    <property type="match status" value="1"/>
</dbReference>
<evidence type="ECO:0000256" key="7">
    <source>
        <dbReference type="SAM" id="Phobius"/>
    </source>
</evidence>
<protein>
    <submittedName>
        <fullName evidence="9">Glycosyltransferase involved in cell wall biosynthesis</fullName>
    </submittedName>
</protein>
<name>A0A7W5ZJ23_9BACT</name>
<dbReference type="InterPro" id="IPR029044">
    <property type="entry name" value="Nucleotide-diphossugar_trans"/>
</dbReference>
<gene>
    <name evidence="9" type="ORF">FHS57_002022</name>
</gene>
<dbReference type="Gene3D" id="3.90.550.10">
    <property type="entry name" value="Spore Coat Polysaccharide Biosynthesis Protein SpsA, Chain A"/>
    <property type="match status" value="1"/>
</dbReference>
<evidence type="ECO:0000313" key="9">
    <source>
        <dbReference type="EMBL" id="MBB3838025.1"/>
    </source>
</evidence>
<dbReference type="InterPro" id="IPR050256">
    <property type="entry name" value="Glycosyltransferase_2"/>
</dbReference>
<dbReference type="EMBL" id="JACIBY010000003">
    <property type="protein sequence ID" value="MBB3838025.1"/>
    <property type="molecule type" value="Genomic_DNA"/>
</dbReference>
<evidence type="ECO:0000256" key="5">
    <source>
        <dbReference type="ARBA" id="ARBA00022989"/>
    </source>
</evidence>
<keyword evidence="5 7" id="KW-1133">Transmembrane helix</keyword>
<feature type="transmembrane region" description="Helical" evidence="7">
    <location>
        <begin position="276"/>
        <end position="298"/>
    </location>
</feature>
<evidence type="ECO:0000256" key="3">
    <source>
        <dbReference type="ARBA" id="ARBA00022679"/>
    </source>
</evidence>
<keyword evidence="3 9" id="KW-0808">Transferase</keyword>
<evidence type="ECO:0000313" key="10">
    <source>
        <dbReference type="Proteomes" id="UP000541352"/>
    </source>
</evidence>
<dbReference type="PANTHER" id="PTHR48090:SF1">
    <property type="entry name" value="PROPHAGE BACTOPRENOL GLUCOSYL TRANSFERASE HOMOLOG"/>
    <property type="match status" value="1"/>
</dbReference>
<dbReference type="Proteomes" id="UP000541352">
    <property type="component" value="Unassembled WGS sequence"/>
</dbReference>
<evidence type="ECO:0000256" key="1">
    <source>
        <dbReference type="ARBA" id="ARBA00004141"/>
    </source>
</evidence>
<sequence>MTVDLSQMPQTKLLLVVPCYNEEEILTKTHRTLQQYRTRLVQEGKIAPESKICYVNDGSRDRTWQLIDDICNTDTHAIGIKLSRNFGHQSAILAGLMHHIQDFDCFVTIDADLQDDVEAIGQMLDQHHDGAMVVYGVRDDRSSDTWFKRTTAEGFYKVMRWMGVPVVFNHADFRLMDRRILEEFSHFKEVNLFLRGIIPLIGFRSEKVFYKRFEREAGETKYPLKKMLLFAWNGVTSFSTFPMRLVLYFGVFNFLIAMGIGVYIGVSYLFGSTVAGWTSIVLPMTFFSGANMIALGLIGEYVGKIYEEVKGRPRYIIEKVTTDAAQ</sequence>
<dbReference type="AlphaFoldDB" id="A0A7W5ZJ23"/>
<dbReference type="GO" id="GO:0005886">
    <property type="term" value="C:plasma membrane"/>
    <property type="evidence" value="ECO:0007669"/>
    <property type="project" value="TreeGrafter"/>
</dbReference>
<evidence type="ECO:0000259" key="8">
    <source>
        <dbReference type="Pfam" id="PF00535"/>
    </source>
</evidence>